<feature type="compositionally biased region" description="Low complexity" evidence="1">
    <location>
        <begin position="28"/>
        <end position="39"/>
    </location>
</feature>
<dbReference type="AlphaFoldDB" id="A0A4V6Y874"/>
<feature type="region of interest" description="Disordered" evidence="1">
    <location>
        <begin position="343"/>
        <end position="364"/>
    </location>
</feature>
<keyword evidence="4" id="KW-1185">Reference proteome</keyword>
<proteinExistence type="predicted"/>
<name>A0A4V6Y874_SETVI</name>
<feature type="compositionally biased region" description="Basic residues" evidence="1">
    <location>
        <begin position="125"/>
        <end position="134"/>
    </location>
</feature>
<dbReference type="InterPro" id="IPR008889">
    <property type="entry name" value="VQ"/>
</dbReference>
<dbReference type="EMBL" id="CM016557">
    <property type="protein sequence ID" value="TKW10206.1"/>
    <property type="molecule type" value="Genomic_DNA"/>
</dbReference>
<dbReference type="Proteomes" id="UP000298652">
    <property type="component" value="Chromosome 6"/>
</dbReference>
<protein>
    <recommendedName>
        <fullName evidence="2">VQ domain-containing protein</fullName>
    </recommendedName>
</protein>
<feature type="compositionally biased region" description="Low complexity" evidence="1">
    <location>
        <begin position="101"/>
        <end position="124"/>
    </location>
</feature>
<accession>A0A4V6Y874</accession>
<dbReference type="PANTHER" id="PTHR33179">
    <property type="entry name" value="VQ MOTIF-CONTAINING PROTEIN"/>
    <property type="match status" value="1"/>
</dbReference>
<dbReference type="OMA" id="SWICTSE"/>
<gene>
    <name evidence="3" type="ORF">SEVIR_6G146800v2</name>
</gene>
<feature type="region of interest" description="Disordered" evidence="1">
    <location>
        <begin position="208"/>
        <end position="241"/>
    </location>
</feature>
<evidence type="ECO:0000256" key="1">
    <source>
        <dbReference type="SAM" id="MobiDB-lite"/>
    </source>
</evidence>
<dbReference type="Gramene" id="TKW10206">
    <property type="protein sequence ID" value="TKW10206"/>
    <property type="gene ID" value="SEVIR_6G146800v2"/>
</dbReference>
<reference evidence="3" key="1">
    <citation type="submission" date="2019-03" db="EMBL/GenBank/DDBJ databases">
        <title>WGS assembly of Setaria viridis.</title>
        <authorList>
            <person name="Huang P."/>
            <person name="Jenkins J."/>
            <person name="Grimwood J."/>
            <person name="Barry K."/>
            <person name="Healey A."/>
            <person name="Mamidi S."/>
            <person name="Sreedasyam A."/>
            <person name="Shu S."/>
            <person name="Feldman M."/>
            <person name="Wu J."/>
            <person name="Yu Y."/>
            <person name="Chen C."/>
            <person name="Johnson J."/>
            <person name="Rokhsar D."/>
            <person name="Baxter I."/>
            <person name="Schmutz J."/>
            <person name="Brutnell T."/>
            <person name="Kellogg E."/>
        </authorList>
    </citation>
    <scope>NUCLEOTIDE SEQUENCE [LARGE SCALE GENOMIC DNA]</scope>
</reference>
<evidence type="ECO:0000313" key="4">
    <source>
        <dbReference type="Proteomes" id="UP000298652"/>
    </source>
</evidence>
<feature type="region of interest" description="Disordered" evidence="1">
    <location>
        <begin position="1"/>
        <end position="41"/>
    </location>
</feature>
<organism evidence="3 4">
    <name type="scientific">Setaria viridis</name>
    <name type="common">Green bristlegrass</name>
    <name type="synonym">Setaria italica subsp. viridis</name>
    <dbReference type="NCBI Taxonomy" id="4556"/>
    <lineage>
        <taxon>Eukaryota</taxon>
        <taxon>Viridiplantae</taxon>
        <taxon>Streptophyta</taxon>
        <taxon>Embryophyta</taxon>
        <taxon>Tracheophyta</taxon>
        <taxon>Spermatophyta</taxon>
        <taxon>Magnoliopsida</taxon>
        <taxon>Liliopsida</taxon>
        <taxon>Poales</taxon>
        <taxon>Poaceae</taxon>
        <taxon>PACMAD clade</taxon>
        <taxon>Panicoideae</taxon>
        <taxon>Panicodae</taxon>
        <taxon>Paniceae</taxon>
        <taxon>Cenchrinae</taxon>
        <taxon>Setaria</taxon>
    </lineage>
</organism>
<feature type="domain" description="VQ" evidence="2">
    <location>
        <begin position="135"/>
        <end position="162"/>
    </location>
</feature>
<sequence>MDSGNSGSLHSSSGGDDEFDAACGGGADSSSSSPLSALLRQQGFGGGGASSLIYGLQELGAPPLSHWCSTTTAPLPPAGAGASASPPASMPFHSGLAAASAPAADHAASAAPEAQQSAPAAPARGSRKRARASRRAPTTVLTTDTSNFRAMVQEFTGIPAPPFAGGAATGARSRFDHLFPSRSSSSAAAAALPQYLLRPFAHSKQLHAYPPPFTSPSTSPPAPANAAIGASTNSSAVAPGDGYQQQLTTAAPSALLGMQDHGSSGNSSYLSFQSTLGGAQLDGSDANKHPLFDHRGVSPPSPATRLQDPMDFLGLAHLHPRNGDRGDELSGLVGGCKATYSSAPPLLERNGPRPPPAGASTATTTATPVVAATAAMRTQGVDSWVCSTLE</sequence>
<evidence type="ECO:0000259" key="2">
    <source>
        <dbReference type="Pfam" id="PF05678"/>
    </source>
</evidence>
<feature type="compositionally biased region" description="Low complexity" evidence="1">
    <location>
        <begin position="1"/>
        <end position="14"/>
    </location>
</feature>
<feature type="compositionally biased region" description="Pro residues" evidence="1">
    <location>
        <begin position="209"/>
        <end position="223"/>
    </location>
</feature>
<dbReference type="PANTHER" id="PTHR33179:SF58">
    <property type="entry name" value="OS08G0409500 PROTEIN"/>
    <property type="match status" value="1"/>
</dbReference>
<dbReference type="InterPro" id="IPR039609">
    <property type="entry name" value="VQ_15/22"/>
</dbReference>
<feature type="region of interest" description="Disordered" evidence="1">
    <location>
        <begin position="101"/>
        <end position="139"/>
    </location>
</feature>
<dbReference type="Pfam" id="PF05678">
    <property type="entry name" value="VQ"/>
    <property type="match status" value="1"/>
</dbReference>
<evidence type="ECO:0000313" key="3">
    <source>
        <dbReference type="EMBL" id="TKW10206.1"/>
    </source>
</evidence>